<evidence type="ECO:0000256" key="7">
    <source>
        <dbReference type="ARBA" id="ARBA00023170"/>
    </source>
</evidence>
<feature type="transmembrane region" description="Helical" evidence="11">
    <location>
        <begin position="747"/>
        <end position="766"/>
    </location>
</feature>
<protein>
    <recommendedName>
        <fullName evidence="12">G-protein coupled receptors family 3 profile domain-containing protein</fullName>
    </recommendedName>
</protein>
<feature type="transmembrane region" description="Helical" evidence="11">
    <location>
        <begin position="631"/>
        <end position="650"/>
    </location>
</feature>
<feature type="domain" description="G-protein coupled receptors family 3 profile" evidence="12">
    <location>
        <begin position="564"/>
        <end position="843"/>
    </location>
</feature>
<keyword evidence="4 11" id="KW-1133">Transmembrane helix</keyword>
<feature type="compositionally biased region" description="Basic and acidic residues" evidence="10">
    <location>
        <begin position="949"/>
        <end position="966"/>
    </location>
</feature>
<dbReference type="Gene3D" id="3.40.50.2300">
    <property type="match status" value="2"/>
</dbReference>
<keyword evidence="2" id="KW-1003">Cell membrane</keyword>
<evidence type="ECO:0000256" key="4">
    <source>
        <dbReference type="ARBA" id="ARBA00022989"/>
    </source>
</evidence>
<feature type="region of interest" description="Disordered" evidence="10">
    <location>
        <begin position="908"/>
        <end position="988"/>
    </location>
</feature>
<dbReference type="GO" id="GO:0005886">
    <property type="term" value="C:plasma membrane"/>
    <property type="evidence" value="ECO:0007669"/>
    <property type="project" value="UniProtKB-SubCell"/>
</dbReference>
<dbReference type="GO" id="GO:0004930">
    <property type="term" value="F:G protein-coupled receptor activity"/>
    <property type="evidence" value="ECO:0007669"/>
    <property type="project" value="UniProtKB-KW"/>
</dbReference>
<keyword evidence="6 11" id="KW-0472">Membrane</keyword>
<keyword evidence="7" id="KW-0675">Receptor</keyword>
<evidence type="ECO:0000256" key="5">
    <source>
        <dbReference type="ARBA" id="ARBA00023040"/>
    </source>
</evidence>
<dbReference type="InterPro" id="IPR050726">
    <property type="entry name" value="mGluR"/>
</dbReference>
<dbReference type="SUPFAM" id="SSF53822">
    <property type="entry name" value="Periplasmic binding protein-like I"/>
    <property type="match status" value="1"/>
</dbReference>
<evidence type="ECO:0000256" key="3">
    <source>
        <dbReference type="ARBA" id="ARBA00022692"/>
    </source>
</evidence>
<evidence type="ECO:0000256" key="9">
    <source>
        <dbReference type="ARBA" id="ARBA00023224"/>
    </source>
</evidence>
<dbReference type="Pfam" id="PF01094">
    <property type="entry name" value="ANF_receptor"/>
    <property type="match status" value="1"/>
</dbReference>
<gene>
    <name evidence="13" type="ORF">CDAUBV1_LOCUS6443</name>
</gene>
<reference evidence="13" key="1">
    <citation type="submission" date="2024-06" db="EMBL/GenBank/DDBJ databases">
        <authorList>
            <person name="Liu X."/>
            <person name="Lenzi L."/>
            <person name="Haldenby T S."/>
            <person name="Uol C."/>
        </authorList>
    </citation>
    <scope>NUCLEOTIDE SEQUENCE</scope>
</reference>
<dbReference type="InterPro" id="IPR000337">
    <property type="entry name" value="GPCR_3"/>
</dbReference>
<feature type="transmembrane region" description="Helical" evidence="11">
    <location>
        <begin position="602"/>
        <end position="625"/>
    </location>
</feature>
<dbReference type="InterPro" id="IPR028082">
    <property type="entry name" value="Peripla_BP_I"/>
</dbReference>
<name>A0AAV2T9V8_CALDB</name>
<dbReference type="EMBL" id="CAXLJL010000156">
    <property type="protein sequence ID" value="CAL5133170.1"/>
    <property type="molecule type" value="Genomic_DNA"/>
</dbReference>
<evidence type="ECO:0000256" key="8">
    <source>
        <dbReference type="ARBA" id="ARBA00023180"/>
    </source>
</evidence>
<evidence type="ECO:0000256" key="11">
    <source>
        <dbReference type="SAM" id="Phobius"/>
    </source>
</evidence>
<sequence length="1035" mass="115361">MLFLRGDLLIGVLVPIHRKAGDANNSSTLLTTVGFKFLEAILYAFDEVNSRENYLNYTLGAIVSDTYSNPNVALLEAMKFIAILRHQSGYGADQILDLRGLPIAIIGPALVESCTLVTHVTRLFQIPQIGYFASNILPVGASELPNFVRTVPSITKTIEAVLFILEHYQWFYINLITDDSQDGLSAFENFLYLKMDRNSSVCVDTTIYLKQEAETAEQVDNRMCQLLRSTAVVNVFLSSAAVSGKAIEAILRWSAQERNRFLWIGTNFMIGELVTIRAKETREGYGKTNKTIEHLVLVVPAMVGQKLMENYTINLKRDYGDNNWKYDYLKQLCTCIPAESAPKDRQQGEICSKEMEEWCIDQLEFDAMFYAPTVANSVFAVASALKRMQDEGGKQNPRPVSTRKQRIHLLELMKNNPYEGFSGLSYEFYQGFEGSPRFTVVSYHAPLKKWLILAQYNSDVLPQLTFENETVLRYVQETHPQSRCSKPCSPMQATRIDIKNPCCWYCTNCSANQIIVPRQDEIQSFFPDIIPTACEYCEPGTQPNANRSGCVDLPLVYLKPYNPMAICFIVFGVVGLAVCILCATVYALHWKTPVIRASGREVSMVLLASISYAFANCIVICLTGGTQMGCIIASVAPGMYMTICYAAIYTRLSHIDRLFRLSNLRTDAPKKFISLRSQCLVMGSIIAAQAVLVGVSVYFWTPKLTKRLGDPSSVRLFPQENVNGDVLIAPGMPMNQLICFATTSNTLFIGFIIPVVLLLVSMVHAYKIRKVPTGFNEARALGFVNYLNFIHIILIPILGIIVRYGLLELLPECCFLTTSAMTELLILIAPKIYIVVFKPHKNTQIAVMRSINRQSQVESIGLLNEMDEQNNLRSSEATEMSGISHLFSNSLTQDIANNISIIGNRGRSISSPCRSAKSSAPSSWGRMTNVRRHSSTDGGDNNPSTNPPGKKEKSVSFYENKDDGAKLDSTSNNSKNYTFQPGRGELSEPGTLQAREQCLHRGGMSIIPPADLTAADTVYLPPASPRFRQNPYFSP</sequence>
<dbReference type="Pfam" id="PF00003">
    <property type="entry name" value="7tm_3"/>
    <property type="match status" value="1"/>
</dbReference>
<evidence type="ECO:0000256" key="1">
    <source>
        <dbReference type="ARBA" id="ARBA00004651"/>
    </source>
</evidence>
<keyword evidence="5" id="KW-0297">G-protein coupled receptor</keyword>
<evidence type="ECO:0000256" key="10">
    <source>
        <dbReference type="SAM" id="MobiDB-lite"/>
    </source>
</evidence>
<feature type="compositionally biased region" description="Polar residues" evidence="10">
    <location>
        <begin position="912"/>
        <end position="926"/>
    </location>
</feature>
<evidence type="ECO:0000313" key="13">
    <source>
        <dbReference type="EMBL" id="CAL5133170.1"/>
    </source>
</evidence>
<keyword evidence="3 11" id="KW-0812">Transmembrane</keyword>
<evidence type="ECO:0000256" key="2">
    <source>
        <dbReference type="ARBA" id="ARBA00022475"/>
    </source>
</evidence>
<dbReference type="InterPro" id="IPR038550">
    <property type="entry name" value="GPCR_3_9-Cys_sf"/>
</dbReference>
<comment type="caution">
    <text evidence="13">The sequence shown here is derived from an EMBL/GenBank/DDBJ whole genome shotgun (WGS) entry which is preliminary data.</text>
</comment>
<dbReference type="PRINTS" id="PR00248">
    <property type="entry name" value="GPCRMGR"/>
</dbReference>
<feature type="transmembrane region" description="Helical" evidence="11">
    <location>
        <begin position="568"/>
        <end position="590"/>
    </location>
</feature>
<comment type="subcellular location">
    <subcellularLocation>
        <location evidence="1">Cell membrane</location>
        <topology evidence="1">Multi-pass membrane protein</topology>
    </subcellularLocation>
</comment>
<dbReference type="AlphaFoldDB" id="A0AAV2T9V8"/>
<accession>A0AAV2T9V8</accession>
<dbReference type="Proteomes" id="UP001497525">
    <property type="component" value="Unassembled WGS sequence"/>
</dbReference>
<dbReference type="PROSITE" id="PS50259">
    <property type="entry name" value="G_PROTEIN_RECEP_F3_4"/>
    <property type="match status" value="1"/>
</dbReference>
<keyword evidence="9" id="KW-0807">Transducer</keyword>
<evidence type="ECO:0000313" key="14">
    <source>
        <dbReference type="Proteomes" id="UP001497525"/>
    </source>
</evidence>
<dbReference type="PANTHER" id="PTHR24060">
    <property type="entry name" value="METABOTROPIC GLUTAMATE RECEPTOR"/>
    <property type="match status" value="1"/>
</dbReference>
<feature type="transmembrane region" description="Helical" evidence="11">
    <location>
        <begin position="679"/>
        <end position="700"/>
    </location>
</feature>
<feature type="transmembrane region" description="Helical" evidence="11">
    <location>
        <begin position="786"/>
        <end position="806"/>
    </location>
</feature>
<dbReference type="Gene3D" id="2.10.50.30">
    <property type="entry name" value="GPCR, family 3, nine cysteines domain"/>
    <property type="match status" value="1"/>
</dbReference>
<proteinExistence type="predicted"/>
<dbReference type="InterPro" id="IPR001828">
    <property type="entry name" value="ANF_lig-bd_rcpt"/>
</dbReference>
<feature type="compositionally biased region" description="Polar residues" evidence="10">
    <location>
        <begin position="968"/>
        <end position="979"/>
    </location>
</feature>
<evidence type="ECO:0000256" key="6">
    <source>
        <dbReference type="ARBA" id="ARBA00023136"/>
    </source>
</evidence>
<evidence type="ECO:0000259" key="12">
    <source>
        <dbReference type="PROSITE" id="PS50259"/>
    </source>
</evidence>
<keyword evidence="8" id="KW-0325">Glycoprotein</keyword>
<dbReference type="InterPro" id="IPR017978">
    <property type="entry name" value="GPCR_3_C"/>
</dbReference>
<organism evidence="13 14">
    <name type="scientific">Calicophoron daubneyi</name>
    <name type="common">Rumen fluke</name>
    <name type="synonym">Paramphistomum daubneyi</name>
    <dbReference type="NCBI Taxonomy" id="300641"/>
    <lineage>
        <taxon>Eukaryota</taxon>
        <taxon>Metazoa</taxon>
        <taxon>Spiralia</taxon>
        <taxon>Lophotrochozoa</taxon>
        <taxon>Platyhelminthes</taxon>
        <taxon>Trematoda</taxon>
        <taxon>Digenea</taxon>
        <taxon>Plagiorchiida</taxon>
        <taxon>Pronocephalata</taxon>
        <taxon>Paramphistomoidea</taxon>
        <taxon>Paramphistomidae</taxon>
        <taxon>Calicophoron</taxon>
    </lineage>
</organism>